<feature type="domain" description="DUF908" evidence="2">
    <location>
        <begin position="89"/>
        <end position="142"/>
    </location>
</feature>
<dbReference type="EMBL" id="JARKIK010000067">
    <property type="protein sequence ID" value="KAK8729487.1"/>
    <property type="molecule type" value="Genomic_DNA"/>
</dbReference>
<keyword evidence="1" id="KW-1133">Transmembrane helix</keyword>
<proteinExistence type="predicted"/>
<reference evidence="3" key="2">
    <citation type="submission" date="2024-01" db="EMBL/GenBank/DDBJ databases">
        <authorList>
            <person name="He J."/>
            <person name="Wang M."/>
            <person name="Zheng J."/>
            <person name="Liu Z."/>
        </authorList>
    </citation>
    <scope>NUCLEOTIDE SEQUENCE</scope>
    <source>
        <strain evidence="3">ZL_2023a</strain>
        <tissue evidence="3">Muscle</tissue>
    </source>
</reference>
<keyword evidence="1" id="KW-0812">Transmembrane</keyword>
<evidence type="ECO:0000313" key="3">
    <source>
        <dbReference type="EMBL" id="KAK8729487.1"/>
    </source>
</evidence>
<evidence type="ECO:0000256" key="1">
    <source>
        <dbReference type="SAM" id="Phobius"/>
    </source>
</evidence>
<reference evidence="3 4" key="1">
    <citation type="journal article" date="2024" name="BMC Genomics">
        <title>Genome assembly of redclaw crayfish (Cherax quadricarinatus) provides insights into its immune adaptation and hypoxia tolerance.</title>
        <authorList>
            <person name="Liu Z."/>
            <person name="Zheng J."/>
            <person name="Li H."/>
            <person name="Fang K."/>
            <person name="Wang S."/>
            <person name="He J."/>
            <person name="Zhou D."/>
            <person name="Weng S."/>
            <person name="Chi M."/>
            <person name="Gu Z."/>
            <person name="He J."/>
            <person name="Li F."/>
            <person name="Wang M."/>
        </authorList>
    </citation>
    <scope>NUCLEOTIDE SEQUENCE [LARGE SCALE GENOMIC DNA]</scope>
    <source>
        <strain evidence="3">ZL_2023a</strain>
    </source>
</reference>
<comment type="caution">
    <text evidence="3">The sequence shown here is derived from an EMBL/GenBank/DDBJ whole genome shotgun (WGS) entry which is preliminary data.</text>
</comment>
<keyword evidence="4" id="KW-1185">Reference proteome</keyword>
<evidence type="ECO:0000313" key="4">
    <source>
        <dbReference type="Proteomes" id="UP001445076"/>
    </source>
</evidence>
<dbReference type="EMBL" id="JARKIK010000067">
    <property type="protein sequence ID" value="KAK8729486.1"/>
    <property type="molecule type" value="Genomic_DNA"/>
</dbReference>
<dbReference type="Proteomes" id="UP001445076">
    <property type="component" value="Unassembled WGS sequence"/>
</dbReference>
<dbReference type="AlphaFoldDB" id="A0AAW0WD46"/>
<name>A0AAW0WD46_CHEQU</name>
<accession>A0AAW0WD46</accession>
<sequence>MKIDRTKLKKSSSEVPGDCGWLIEKLQNCSNEELLPVLRSVESWSYGKCELYHWIDVLDRFDTILEEAADKDEDKWVLPCDLPENCHVQELVVWVLHFTTLLVEHSFSRHLYSSVEHLITLLSSTSMTIVLAVLNLLYMFSKR</sequence>
<evidence type="ECO:0000259" key="2">
    <source>
        <dbReference type="Pfam" id="PF06012"/>
    </source>
</evidence>
<organism evidence="3 4">
    <name type="scientific">Cherax quadricarinatus</name>
    <name type="common">Australian red claw crayfish</name>
    <dbReference type="NCBI Taxonomy" id="27406"/>
    <lineage>
        <taxon>Eukaryota</taxon>
        <taxon>Metazoa</taxon>
        <taxon>Ecdysozoa</taxon>
        <taxon>Arthropoda</taxon>
        <taxon>Crustacea</taxon>
        <taxon>Multicrustacea</taxon>
        <taxon>Malacostraca</taxon>
        <taxon>Eumalacostraca</taxon>
        <taxon>Eucarida</taxon>
        <taxon>Decapoda</taxon>
        <taxon>Pleocyemata</taxon>
        <taxon>Astacidea</taxon>
        <taxon>Parastacoidea</taxon>
        <taxon>Parastacidae</taxon>
        <taxon>Cherax</taxon>
    </lineage>
</organism>
<feature type="transmembrane region" description="Helical" evidence="1">
    <location>
        <begin position="118"/>
        <end position="140"/>
    </location>
</feature>
<dbReference type="InterPro" id="IPR010309">
    <property type="entry name" value="E3_Ub_ligase_DUF908"/>
</dbReference>
<gene>
    <name evidence="3" type="ORF">OTU49_008496</name>
</gene>
<keyword evidence="1" id="KW-0472">Membrane</keyword>
<dbReference type="Pfam" id="PF06012">
    <property type="entry name" value="DUF908"/>
    <property type="match status" value="1"/>
</dbReference>
<protein>
    <recommendedName>
        <fullName evidence="2">DUF908 domain-containing protein</fullName>
    </recommendedName>
</protein>